<dbReference type="KEGG" id="rama:IDM48_00280"/>
<feature type="chain" id="PRO_5032977042" description="Serine hydrolase" evidence="1">
    <location>
        <begin position="22"/>
        <end position="300"/>
    </location>
</feature>
<sequence length="300" mass="32595">MLTRRHLVTLMGAGGLSFAMAGCSMLTPEYSAYVREEQGEQRNPRGSYQDLAEALWTLQQDAGAENLSLSLYNYADQKTFVFTPEYRGYEASTVKVPLALSAMRQAFARGRALSEDLRKAVKASIGFSDNDATAAVFGSLADTDENRAGEVNTTYNRLGINQTRADAGWGANLTGTEDHLKISRAVYEGVDWIGSEDMQILREAMTASDSASQGWGVGVLGKLQGAGADSTDLEAAQKVLCKNGWLPNDLGKWYINSDGVVLYRDKTFALSVMVFGFKAQEEGQHLASKAVETAMRLLAK</sequence>
<evidence type="ECO:0000313" key="2">
    <source>
        <dbReference type="EMBL" id="QNV39937.2"/>
    </source>
</evidence>
<keyword evidence="1" id="KW-0732">Signal</keyword>
<accession>A0A802SBV1</accession>
<gene>
    <name evidence="2" type="ORF">IDM48_00280</name>
</gene>
<keyword evidence="3" id="KW-1185">Reference proteome</keyword>
<dbReference type="SUPFAM" id="SSF56601">
    <property type="entry name" value="beta-lactamase/transpeptidase-like"/>
    <property type="match status" value="1"/>
</dbReference>
<dbReference type="Proteomes" id="UP000516421">
    <property type="component" value="Chromosome"/>
</dbReference>
<name>A0A802SBV1_9MICC</name>
<feature type="signal peptide" evidence="1">
    <location>
        <begin position="1"/>
        <end position="21"/>
    </location>
</feature>
<dbReference type="PROSITE" id="PS51257">
    <property type="entry name" value="PROKAR_LIPOPROTEIN"/>
    <property type="match status" value="1"/>
</dbReference>
<protein>
    <recommendedName>
        <fullName evidence="4">Serine hydrolase</fullName>
    </recommendedName>
</protein>
<evidence type="ECO:0000256" key="1">
    <source>
        <dbReference type="SAM" id="SignalP"/>
    </source>
</evidence>
<dbReference type="Gene3D" id="3.40.710.10">
    <property type="entry name" value="DD-peptidase/beta-lactamase superfamily"/>
    <property type="match status" value="1"/>
</dbReference>
<dbReference type="PROSITE" id="PS51318">
    <property type="entry name" value="TAT"/>
    <property type="match status" value="1"/>
</dbReference>
<reference evidence="2 3" key="1">
    <citation type="submission" date="2020-09" db="EMBL/GenBank/DDBJ databases">
        <title>Investigation of environmental microbe.</title>
        <authorList>
            <person name="Ou Y."/>
            <person name="Kang Q."/>
        </authorList>
    </citation>
    <scope>NUCLEOTIDE SEQUENCE [LARGE SCALE GENOMIC DNA]</scope>
    <source>
        <strain evidence="2 3">KJZ-9</strain>
    </source>
</reference>
<evidence type="ECO:0000313" key="3">
    <source>
        <dbReference type="Proteomes" id="UP000516421"/>
    </source>
</evidence>
<dbReference type="InterPro" id="IPR012338">
    <property type="entry name" value="Beta-lactam/transpept-like"/>
</dbReference>
<dbReference type="RefSeq" id="WP_202939889.1">
    <property type="nucleotide sequence ID" value="NZ_CP061538.1"/>
</dbReference>
<dbReference type="InterPro" id="IPR006311">
    <property type="entry name" value="TAT_signal"/>
</dbReference>
<dbReference type="AlphaFoldDB" id="A0A802SBV1"/>
<proteinExistence type="predicted"/>
<organism evidence="2 3">
    <name type="scientific">Rothia amarae</name>
    <dbReference type="NCBI Taxonomy" id="169480"/>
    <lineage>
        <taxon>Bacteria</taxon>
        <taxon>Bacillati</taxon>
        <taxon>Actinomycetota</taxon>
        <taxon>Actinomycetes</taxon>
        <taxon>Micrococcales</taxon>
        <taxon>Micrococcaceae</taxon>
        <taxon>Rothia</taxon>
    </lineage>
</organism>
<dbReference type="EMBL" id="CP061538">
    <property type="protein sequence ID" value="QNV39937.2"/>
    <property type="molecule type" value="Genomic_DNA"/>
</dbReference>
<evidence type="ECO:0008006" key="4">
    <source>
        <dbReference type="Google" id="ProtNLM"/>
    </source>
</evidence>